<keyword evidence="4" id="KW-1185">Reference proteome</keyword>
<dbReference type="EMBL" id="CP014924">
    <property type="protein sequence ID" value="ANZ65985.1"/>
    <property type="molecule type" value="Genomic_DNA"/>
</dbReference>
<evidence type="ECO:0000256" key="1">
    <source>
        <dbReference type="SAM" id="MobiDB-lite"/>
    </source>
</evidence>
<feature type="compositionally biased region" description="Basic and acidic residues" evidence="1">
    <location>
        <begin position="235"/>
        <end position="257"/>
    </location>
</feature>
<accession>A0A1B2IVA6</accession>
<name>A0A1B2IVA6_9LACO</name>
<feature type="region of interest" description="Disordered" evidence="1">
    <location>
        <begin position="235"/>
        <end position="287"/>
    </location>
</feature>
<proteinExistence type="predicted"/>
<dbReference type="Proteomes" id="UP000093267">
    <property type="component" value="Chromosome"/>
</dbReference>
<gene>
    <name evidence="3" type="ORF">AYR63_01725</name>
</gene>
<dbReference type="Pfam" id="PF20602">
    <property type="entry name" value="pAdhesive_8"/>
    <property type="match status" value="1"/>
</dbReference>
<dbReference type="InterPro" id="IPR046767">
    <property type="entry name" value="pAdhesive_8"/>
</dbReference>
<dbReference type="AlphaFoldDB" id="A0A1B2IVA6"/>
<organism evidence="3 4">
    <name type="scientific">Secundilactobacillus paracollinoides</name>
    <dbReference type="NCBI Taxonomy" id="240427"/>
    <lineage>
        <taxon>Bacteria</taxon>
        <taxon>Bacillati</taxon>
        <taxon>Bacillota</taxon>
        <taxon>Bacilli</taxon>
        <taxon>Lactobacillales</taxon>
        <taxon>Lactobacillaceae</taxon>
        <taxon>Secundilactobacillus</taxon>
    </lineage>
</organism>
<evidence type="ECO:0000313" key="4">
    <source>
        <dbReference type="Proteomes" id="UP000093267"/>
    </source>
</evidence>
<evidence type="ECO:0000259" key="2">
    <source>
        <dbReference type="Pfam" id="PF20602"/>
    </source>
</evidence>
<reference evidence="3 4" key="1">
    <citation type="submission" date="2016-03" db="EMBL/GenBank/DDBJ databases">
        <title>Pediococcus and Lactobacillus from brewery environment - whole genome sequencing and assembly.</title>
        <authorList>
            <person name="Behr J."/>
            <person name="Geissler A.J."/>
            <person name="Vogel R.F."/>
        </authorList>
    </citation>
    <scope>NUCLEOTIDE SEQUENCE [LARGE SCALE GENOMIC DNA]</scope>
    <source>
        <strain evidence="3 4">TMW 1.1995</strain>
    </source>
</reference>
<feature type="compositionally biased region" description="Basic and acidic residues" evidence="1">
    <location>
        <begin position="264"/>
        <end position="275"/>
    </location>
</feature>
<evidence type="ECO:0000313" key="3">
    <source>
        <dbReference type="EMBL" id="ANZ65985.1"/>
    </source>
</evidence>
<dbReference type="OrthoDB" id="3264136at2"/>
<dbReference type="RefSeq" id="WP_065901310.1">
    <property type="nucleotide sequence ID" value="NZ_CP014912.1"/>
</dbReference>
<protein>
    <recommendedName>
        <fullName evidence="2">Putative adhesive domain-containing protein</fullName>
    </recommendedName>
</protein>
<feature type="domain" description="Putative adhesive" evidence="2">
    <location>
        <begin position="26"/>
        <end position="165"/>
    </location>
</feature>
<dbReference type="STRING" id="240427.AYR62_01240"/>
<sequence length="756" mass="82976">MVKKVLIQVVSVFTLVFGTCYQSVLALADNVGQFEIHSSKVMDKDGRAVERVKAGSTQKLVFDMTINNKDGDKASGTTDVFIPETQLKVMKAKVNATSSIPDAKASLYMEKNRKLRLKWSGVEHTARFTLEVPVEIGNPMTLTDLPVAVDDATSYTQQMIVLAEDAKDDAVSEAITENELPTDLTQQLDNYLKQVEAQKAEEEEKAAQKKADAEKKAAEAKKAAAKLAESKKLEAAQEAKEKADAKKEKEQQASDLEKAEEEAKETIENNADKPAAKSSRASTRAEGRQLESLLNDNGDLTSFFQDINYKVGDTEYPVTHESTFDPAILEGKNFTLNYGWTIADLNQKLGDDGPVNKDDTYSFEIRGLNALSQDIVSQPIQGTIDGHDGEVTIGFFSIEKVSDNVQRVTISFTETGIDETSEFWLSVDQKYNPGEPIYFEWNDGAVVSMLPSHITDALDKEGQFISDSQIQWTVEMNTSSFGSLVDGGMKFGDIELADALSVDGGTHKFDEDKINFSAKYKDDDTDLTDNFEVDAKNGQMTIVGKNTEDHAAVKDNSTIVFTFLTEYEVAKDNEGNFESEKAVFTNKIKATVGQLDLEEVKADVSTDVVSKKSGAAVNGTYPWTVDIDLQKFKIDEGSIQKLVINDTLKGPHKFEQKTEFRFTVGDDDYSEYFSPIVSSNGDGVVITVKPIDEIKDVEDYSELITALQTGKLTITYSTKDNGDGGAISSVSNKVEVSLNGQIINNGSGTSQEKGFS</sequence>